<feature type="domain" description="Peptidase M20 dimerisation" evidence="1">
    <location>
        <begin position="132"/>
        <end position="225"/>
    </location>
</feature>
<dbReference type="EMBL" id="JAUSUA010000002">
    <property type="protein sequence ID" value="MDQ0206540.1"/>
    <property type="molecule type" value="Genomic_DNA"/>
</dbReference>
<dbReference type="InterPro" id="IPR036264">
    <property type="entry name" value="Bact_exopeptidase_dim_dom"/>
</dbReference>
<evidence type="ECO:0000313" key="2">
    <source>
        <dbReference type="EMBL" id="MDQ0206540.1"/>
    </source>
</evidence>
<dbReference type="Pfam" id="PF01546">
    <property type="entry name" value="Peptidase_M20"/>
    <property type="match status" value="1"/>
</dbReference>
<dbReference type="PANTHER" id="PTHR11014">
    <property type="entry name" value="PEPTIDASE M20 FAMILY MEMBER"/>
    <property type="match status" value="1"/>
</dbReference>
<keyword evidence="3" id="KW-1185">Reference proteome</keyword>
<gene>
    <name evidence="2" type="ORF">J2S05_001339</name>
</gene>
<evidence type="ECO:0000259" key="1">
    <source>
        <dbReference type="Pfam" id="PF07687"/>
    </source>
</evidence>
<dbReference type="SUPFAM" id="SSF53187">
    <property type="entry name" value="Zn-dependent exopeptidases"/>
    <property type="match status" value="1"/>
</dbReference>
<evidence type="ECO:0000313" key="3">
    <source>
        <dbReference type="Proteomes" id="UP001225034"/>
    </source>
</evidence>
<accession>A0ABT9YFF2</accession>
<dbReference type="Pfam" id="PF07687">
    <property type="entry name" value="M20_dimer"/>
    <property type="match status" value="1"/>
</dbReference>
<proteinExistence type="predicted"/>
<dbReference type="InterPro" id="IPR017439">
    <property type="entry name" value="Amidohydrolase"/>
</dbReference>
<dbReference type="InterPro" id="IPR011650">
    <property type="entry name" value="Peptidase_M20_dimer"/>
</dbReference>
<dbReference type="PANTHER" id="PTHR11014:SF63">
    <property type="entry name" value="METALLOPEPTIDASE, PUTATIVE (AFU_ORTHOLOGUE AFUA_6G09600)-RELATED"/>
    <property type="match status" value="1"/>
</dbReference>
<organism evidence="2 3">
    <name type="scientific">Alkalicoccobacillus murimartini</name>
    <dbReference type="NCBI Taxonomy" id="171685"/>
    <lineage>
        <taxon>Bacteria</taxon>
        <taxon>Bacillati</taxon>
        <taxon>Bacillota</taxon>
        <taxon>Bacilli</taxon>
        <taxon>Bacillales</taxon>
        <taxon>Bacillaceae</taxon>
        <taxon>Alkalicoccobacillus</taxon>
    </lineage>
</organism>
<dbReference type="NCBIfam" id="TIGR01891">
    <property type="entry name" value="amidohydrolases"/>
    <property type="match status" value="1"/>
</dbReference>
<dbReference type="Proteomes" id="UP001225034">
    <property type="component" value="Unassembled WGS sequence"/>
</dbReference>
<dbReference type="SUPFAM" id="SSF55031">
    <property type="entry name" value="Bacterial exopeptidase dimerisation domain"/>
    <property type="match status" value="1"/>
</dbReference>
<dbReference type="Gene3D" id="3.40.630.10">
    <property type="entry name" value="Zn peptidases"/>
    <property type="match status" value="1"/>
</dbReference>
<name>A0ABT9YFF2_9BACI</name>
<comment type="caution">
    <text evidence="2">The sequence shown here is derived from an EMBL/GenBank/DDBJ whole genome shotgun (WGS) entry which is preliminary data.</text>
</comment>
<dbReference type="PIRSF" id="PIRSF005962">
    <property type="entry name" value="Pept_M20D_amidohydro"/>
    <property type="match status" value="1"/>
</dbReference>
<protein>
    <submittedName>
        <fullName evidence="2">Amidohydrolase</fullName>
    </submittedName>
</protein>
<sequence length="337" mass="36077">MQTGVFADIVGAEPGPTVAIRADIDALPIKEETNLPYASKVSGKMHACGHDFHTTALIGAAYLFKQNQQEFAGTIRLIFQPAEEIGAGAQKVVRDGQLDGVDAIIGLHNKPDLPVGTIGLKEGPLMAAVDRFTVKIKGIGGHAGLPQKATDPIVASAQMITALQSIVSRNVSPLDQAVVSVTKIVGGSTWNVIPGEVELEGTVRTFDTETRKQVKKRFYEITESIGQAYQVDAAVRWFAGAPPVSNDAWVTEIAKEAAESAGLQIIEPALSTAGEDFSMYQQDIPGSFAFFGTSGTEDWHHPAFTLDETAIIKAAEYLYTSGSTLLKELHQKQRVTS</sequence>
<reference evidence="2 3" key="1">
    <citation type="submission" date="2023-07" db="EMBL/GenBank/DDBJ databases">
        <title>Genomic Encyclopedia of Type Strains, Phase IV (KMG-IV): sequencing the most valuable type-strain genomes for metagenomic binning, comparative biology and taxonomic classification.</title>
        <authorList>
            <person name="Goeker M."/>
        </authorList>
    </citation>
    <scope>NUCLEOTIDE SEQUENCE [LARGE SCALE GENOMIC DNA]</scope>
    <source>
        <strain evidence="2 3">DSM 19154</strain>
    </source>
</reference>
<dbReference type="InterPro" id="IPR002933">
    <property type="entry name" value="Peptidase_M20"/>
</dbReference>
<dbReference type="Gene3D" id="3.30.70.360">
    <property type="match status" value="1"/>
</dbReference>